<accession>A0A8H7CJP6</accession>
<feature type="region of interest" description="Disordered" evidence="1">
    <location>
        <begin position="51"/>
        <end position="75"/>
    </location>
</feature>
<feature type="chain" id="PRO_5034906190" evidence="2">
    <location>
        <begin position="20"/>
        <end position="256"/>
    </location>
</feature>
<proteinExistence type="predicted"/>
<comment type="caution">
    <text evidence="3">The sequence shown here is derived from an EMBL/GenBank/DDBJ whole genome shotgun (WGS) entry which is preliminary data.</text>
</comment>
<evidence type="ECO:0000313" key="3">
    <source>
        <dbReference type="EMBL" id="KAF7340209.1"/>
    </source>
</evidence>
<keyword evidence="4" id="KW-1185">Reference proteome</keyword>
<evidence type="ECO:0000256" key="1">
    <source>
        <dbReference type="SAM" id="MobiDB-lite"/>
    </source>
</evidence>
<feature type="signal peptide" evidence="2">
    <location>
        <begin position="1"/>
        <end position="19"/>
    </location>
</feature>
<sequence length="256" mass="27501">MQLPLILLSFVCLILGAESSRTERLSWQPRTPKSAEDHPLPSTNAKRLELGLPLLPPRRATPRGSAPRAEPSPGTLITRTCNLKATVSGTTTLLGYVSQSVNNFGVYGNLLPSTTGALEVTFTYSGLAHTALNLLTTNGNSVYPYFGAVLAAPDNNYNMRSDNSVGAFVVGTPKTSAGPPGYVGSTDTTFGYAESAIWTYDSETQVLTPVFVSPDGTSPTLYNIWNPDDNTMNLFANPNIVNYSPRLRIITLTCVH</sequence>
<name>A0A8H7CJP6_9AGAR</name>
<dbReference type="Proteomes" id="UP000620124">
    <property type="component" value="Unassembled WGS sequence"/>
</dbReference>
<gene>
    <name evidence="3" type="ORF">MVEN_01939500</name>
</gene>
<keyword evidence="2" id="KW-0732">Signal</keyword>
<dbReference type="EMBL" id="JACAZI010000019">
    <property type="protein sequence ID" value="KAF7340209.1"/>
    <property type="molecule type" value="Genomic_DNA"/>
</dbReference>
<evidence type="ECO:0000256" key="2">
    <source>
        <dbReference type="SAM" id="SignalP"/>
    </source>
</evidence>
<dbReference type="OrthoDB" id="4584900at2759"/>
<organism evidence="3 4">
    <name type="scientific">Mycena venus</name>
    <dbReference type="NCBI Taxonomy" id="2733690"/>
    <lineage>
        <taxon>Eukaryota</taxon>
        <taxon>Fungi</taxon>
        <taxon>Dikarya</taxon>
        <taxon>Basidiomycota</taxon>
        <taxon>Agaricomycotina</taxon>
        <taxon>Agaricomycetes</taxon>
        <taxon>Agaricomycetidae</taxon>
        <taxon>Agaricales</taxon>
        <taxon>Marasmiineae</taxon>
        <taxon>Mycenaceae</taxon>
        <taxon>Mycena</taxon>
    </lineage>
</organism>
<feature type="region of interest" description="Disordered" evidence="1">
    <location>
        <begin position="24"/>
        <end position="43"/>
    </location>
</feature>
<protein>
    <submittedName>
        <fullName evidence="3">Uncharacterized protein</fullName>
    </submittedName>
</protein>
<dbReference type="AlphaFoldDB" id="A0A8H7CJP6"/>
<evidence type="ECO:0000313" key="4">
    <source>
        <dbReference type="Proteomes" id="UP000620124"/>
    </source>
</evidence>
<reference evidence="3" key="1">
    <citation type="submission" date="2020-05" db="EMBL/GenBank/DDBJ databases">
        <title>Mycena genomes resolve the evolution of fungal bioluminescence.</title>
        <authorList>
            <person name="Tsai I.J."/>
        </authorList>
    </citation>
    <scope>NUCLEOTIDE SEQUENCE</scope>
    <source>
        <strain evidence="3">CCC161011</strain>
    </source>
</reference>